<name>A0A4Y9ZHM5_9AGAM</name>
<reference evidence="1 2" key="1">
    <citation type="submission" date="2019-02" db="EMBL/GenBank/DDBJ databases">
        <title>Genome sequencing of the rare red list fungi Hericium alpestre (H. flagellum).</title>
        <authorList>
            <person name="Buettner E."/>
            <person name="Kellner H."/>
        </authorList>
    </citation>
    <scope>NUCLEOTIDE SEQUENCE [LARGE SCALE GENOMIC DNA]</scope>
    <source>
        <strain evidence="1 2">DSM 108284</strain>
    </source>
</reference>
<evidence type="ECO:0000313" key="2">
    <source>
        <dbReference type="Proteomes" id="UP000298061"/>
    </source>
</evidence>
<dbReference type="Proteomes" id="UP000298061">
    <property type="component" value="Unassembled WGS sequence"/>
</dbReference>
<dbReference type="AlphaFoldDB" id="A0A4Y9ZHM5"/>
<keyword evidence="2" id="KW-1185">Reference proteome</keyword>
<accession>A0A4Y9ZHM5</accession>
<organism evidence="1 2">
    <name type="scientific">Hericium alpestre</name>
    <dbReference type="NCBI Taxonomy" id="135208"/>
    <lineage>
        <taxon>Eukaryota</taxon>
        <taxon>Fungi</taxon>
        <taxon>Dikarya</taxon>
        <taxon>Basidiomycota</taxon>
        <taxon>Agaricomycotina</taxon>
        <taxon>Agaricomycetes</taxon>
        <taxon>Russulales</taxon>
        <taxon>Hericiaceae</taxon>
        <taxon>Hericium</taxon>
    </lineage>
</organism>
<proteinExistence type="predicted"/>
<gene>
    <name evidence="1" type="ORF">EWM64_g9766</name>
</gene>
<feature type="non-terminal residue" evidence="1">
    <location>
        <position position="99"/>
    </location>
</feature>
<comment type="caution">
    <text evidence="1">The sequence shown here is derived from an EMBL/GenBank/DDBJ whole genome shotgun (WGS) entry which is preliminary data.</text>
</comment>
<protein>
    <submittedName>
        <fullName evidence="1">Uncharacterized protein</fullName>
    </submittedName>
</protein>
<evidence type="ECO:0000313" key="1">
    <source>
        <dbReference type="EMBL" id="TFY74245.1"/>
    </source>
</evidence>
<dbReference type="EMBL" id="SFCI01002203">
    <property type="protein sequence ID" value="TFY74245.1"/>
    <property type="molecule type" value="Genomic_DNA"/>
</dbReference>
<sequence length="99" mass="11389">MTKCSPITLRPLVDFQHEGLAWSRIGSKVGVDPTNCSQAYKRWLRHPDFYYKTPRPGHPTSITPRFEHRAVHLITSGQCSDATDVQRELFPHLYPTVKN</sequence>
<dbReference type="OrthoDB" id="2993955at2759"/>